<proteinExistence type="predicted"/>
<dbReference type="AlphaFoldDB" id="A0A2P5BM51"/>
<accession>A0A2P5BM51</accession>
<reference evidence="2" key="1">
    <citation type="submission" date="2016-06" db="EMBL/GenBank/DDBJ databases">
        <title>Parallel loss of symbiosis genes in relatives of nitrogen-fixing non-legume Parasponia.</title>
        <authorList>
            <person name="Van Velzen R."/>
            <person name="Holmer R."/>
            <person name="Bu F."/>
            <person name="Rutten L."/>
            <person name="Van Zeijl A."/>
            <person name="Liu W."/>
            <person name="Santuari L."/>
            <person name="Cao Q."/>
            <person name="Sharma T."/>
            <person name="Shen D."/>
            <person name="Roswanjaya Y."/>
            <person name="Wardhani T."/>
            <person name="Kalhor M.S."/>
            <person name="Jansen J."/>
            <person name="Van den Hoogen J."/>
            <person name="Gungor B."/>
            <person name="Hartog M."/>
            <person name="Hontelez J."/>
            <person name="Verver J."/>
            <person name="Yang W.-C."/>
            <person name="Schijlen E."/>
            <person name="Repin R."/>
            <person name="Schilthuizen M."/>
            <person name="Schranz E."/>
            <person name="Heidstra R."/>
            <person name="Miyata K."/>
            <person name="Fedorova E."/>
            <person name="Kohlen W."/>
            <person name="Bisseling T."/>
            <person name="Smit S."/>
            <person name="Geurts R."/>
        </authorList>
    </citation>
    <scope>NUCLEOTIDE SEQUENCE [LARGE SCALE GENOMIC DNA]</scope>
    <source>
        <strain evidence="2">cv. RG33-2</strain>
    </source>
</reference>
<organism evidence="1 2">
    <name type="scientific">Trema orientale</name>
    <name type="common">Charcoal tree</name>
    <name type="synonym">Celtis orientalis</name>
    <dbReference type="NCBI Taxonomy" id="63057"/>
    <lineage>
        <taxon>Eukaryota</taxon>
        <taxon>Viridiplantae</taxon>
        <taxon>Streptophyta</taxon>
        <taxon>Embryophyta</taxon>
        <taxon>Tracheophyta</taxon>
        <taxon>Spermatophyta</taxon>
        <taxon>Magnoliopsida</taxon>
        <taxon>eudicotyledons</taxon>
        <taxon>Gunneridae</taxon>
        <taxon>Pentapetalae</taxon>
        <taxon>rosids</taxon>
        <taxon>fabids</taxon>
        <taxon>Rosales</taxon>
        <taxon>Cannabaceae</taxon>
        <taxon>Trema</taxon>
    </lineage>
</organism>
<comment type="caution">
    <text evidence="1">The sequence shown here is derived from an EMBL/GenBank/DDBJ whole genome shotgun (WGS) entry which is preliminary data.</text>
</comment>
<evidence type="ECO:0000313" key="2">
    <source>
        <dbReference type="Proteomes" id="UP000237000"/>
    </source>
</evidence>
<sequence length="55" mass="6163">MVVSATLVVAEYFETQQDILGDVNLYLGAKTPLKAGIQGVIDAIHIPWDQRWQHI</sequence>
<keyword evidence="2" id="KW-1185">Reference proteome</keyword>
<dbReference type="EMBL" id="JXTC01000493">
    <property type="protein sequence ID" value="PON49879.1"/>
    <property type="molecule type" value="Genomic_DNA"/>
</dbReference>
<name>A0A2P5BM51_TREOI</name>
<gene>
    <name evidence="1" type="ORF">TorRG33x02_316190</name>
</gene>
<dbReference type="Proteomes" id="UP000237000">
    <property type="component" value="Unassembled WGS sequence"/>
</dbReference>
<protein>
    <submittedName>
        <fullName evidence="1">Uncharacterized protein</fullName>
    </submittedName>
</protein>
<evidence type="ECO:0000313" key="1">
    <source>
        <dbReference type="EMBL" id="PON49879.1"/>
    </source>
</evidence>
<dbReference type="InParanoid" id="A0A2P5BM51"/>